<evidence type="ECO:0000313" key="1">
    <source>
        <dbReference type="EMBL" id="CDW85485.1"/>
    </source>
</evidence>
<reference evidence="1 2" key="1">
    <citation type="submission" date="2014-06" db="EMBL/GenBank/DDBJ databases">
        <authorList>
            <person name="Swart Estienne"/>
        </authorList>
    </citation>
    <scope>NUCLEOTIDE SEQUENCE [LARGE SCALE GENOMIC DNA]</scope>
    <source>
        <strain evidence="1 2">130c</strain>
    </source>
</reference>
<dbReference type="Proteomes" id="UP000039865">
    <property type="component" value="Unassembled WGS sequence"/>
</dbReference>
<sequence>MLGRTVRRPMTITILPHGSRMLFKRFLREESNKDEQTRESRERTTIDRDQFSNSLTLEGSHFGVPKQQYSDYDTSTHMGSRLSHLYYGNFQDNKANNQKKYKDQSTNMRRRMDQHLAQQLTISLVMPICQSQALNPIKGVKQIQLECQTLDLKINHSTCIVASNDPNAIKDMKRTQLIDQSTFSQQFQIQNVPPIMSAFVPSSIPDLSPVRRKKSVNKKLVPIDLNSYDVIRSQSQLTIPNKYTNNDRTIVNHYATQDSKPYLQGLSQINENKSLDQIDNMAQIEDIINSTFSRKNNVIYRKQSYLTKIRRDKLIYSRLLDSTVT</sequence>
<keyword evidence="2" id="KW-1185">Reference proteome</keyword>
<proteinExistence type="predicted"/>
<protein>
    <submittedName>
        <fullName evidence="1">Uncharacterized protein</fullName>
    </submittedName>
</protein>
<organism evidence="1 2">
    <name type="scientific">Stylonychia lemnae</name>
    <name type="common">Ciliate</name>
    <dbReference type="NCBI Taxonomy" id="5949"/>
    <lineage>
        <taxon>Eukaryota</taxon>
        <taxon>Sar</taxon>
        <taxon>Alveolata</taxon>
        <taxon>Ciliophora</taxon>
        <taxon>Intramacronucleata</taxon>
        <taxon>Spirotrichea</taxon>
        <taxon>Stichotrichia</taxon>
        <taxon>Sporadotrichida</taxon>
        <taxon>Oxytrichidae</taxon>
        <taxon>Stylonychinae</taxon>
        <taxon>Stylonychia</taxon>
    </lineage>
</organism>
<gene>
    <name evidence="1" type="primary">Contig19665.g20851</name>
    <name evidence="1" type="ORF">STYLEM_14563</name>
</gene>
<dbReference type="EMBL" id="CCKQ01013782">
    <property type="protein sequence ID" value="CDW85485.1"/>
    <property type="molecule type" value="Genomic_DNA"/>
</dbReference>
<evidence type="ECO:0000313" key="2">
    <source>
        <dbReference type="Proteomes" id="UP000039865"/>
    </source>
</evidence>
<name>A0A078ASM7_STYLE</name>
<accession>A0A078ASM7</accession>
<dbReference type="InParanoid" id="A0A078ASM7"/>
<dbReference type="AlphaFoldDB" id="A0A078ASM7"/>